<accession>A0A426YNK0</accession>
<reference evidence="2 3" key="1">
    <citation type="journal article" date="2014" name="Agronomy (Basel)">
        <title>A Draft Genome Sequence for Ensete ventricosum, the Drought-Tolerant Tree Against Hunger.</title>
        <authorList>
            <person name="Harrison J."/>
            <person name="Moore K.A."/>
            <person name="Paszkiewicz K."/>
            <person name="Jones T."/>
            <person name="Grant M."/>
            <person name="Ambacheew D."/>
            <person name="Muzemil S."/>
            <person name="Studholme D.J."/>
        </authorList>
    </citation>
    <scope>NUCLEOTIDE SEQUENCE [LARGE SCALE GENOMIC DNA]</scope>
</reference>
<gene>
    <name evidence="2" type="ORF">B296_00023524</name>
</gene>
<evidence type="ECO:0000313" key="2">
    <source>
        <dbReference type="EMBL" id="RRT53283.1"/>
    </source>
</evidence>
<sequence length="124" mass="13693">MSSHYENIEWGAVPATTRRRRIAEVDLPCPLSRVSKKSAADIKVALAAKKETSHRRCKTKRGREREKGGGEPGNPRPWRESRQGEAAGGGGGQEKTCGPSCDRAASSCIFYADVELRSIRRRVR</sequence>
<dbReference type="AlphaFoldDB" id="A0A426YNK0"/>
<name>A0A426YNK0_ENSVE</name>
<feature type="compositionally biased region" description="Basic residues" evidence="1">
    <location>
        <begin position="52"/>
        <end position="62"/>
    </location>
</feature>
<organism evidence="2 3">
    <name type="scientific">Ensete ventricosum</name>
    <name type="common">Abyssinian banana</name>
    <name type="synonym">Musa ensete</name>
    <dbReference type="NCBI Taxonomy" id="4639"/>
    <lineage>
        <taxon>Eukaryota</taxon>
        <taxon>Viridiplantae</taxon>
        <taxon>Streptophyta</taxon>
        <taxon>Embryophyta</taxon>
        <taxon>Tracheophyta</taxon>
        <taxon>Spermatophyta</taxon>
        <taxon>Magnoliopsida</taxon>
        <taxon>Liliopsida</taxon>
        <taxon>Zingiberales</taxon>
        <taxon>Musaceae</taxon>
        <taxon>Ensete</taxon>
    </lineage>
</organism>
<dbReference type="Proteomes" id="UP000287651">
    <property type="component" value="Unassembled WGS sequence"/>
</dbReference>
<protein>
    <submittedName>
        <fullName evidence="2">Uncharacterized protein</fullName>
    </submittedName>
</protein>
<dbReference type="EMBL" id="AMZH03011223">
    <property type="protein sequence ID" value="RRT53283.1"/>
    <property type="molecule type" value="Genomic_DNA"/>
</dbReference>
<evidence type="ECO:0000313" key="3">
    <source>
        <dbReference type="Proteomes" id="UP000287651"/>
    </source>
</evidence>
<feature type="region of interest" description="Disordered" evidence="1">
    <location>
        <begin position="49"/>
        <end position="99"/>
    </location>
</feature>
<evidence type="ECO:0000256" key="1">
    <source>
        <dbReference type="SAM" id="MobiDB-lite"/>
    </source>
</evidence>
<proteinExistence type="predicted"/>
<comment type="caution">
    <text evidence="2">The sequence shown here is derived from an EMBL/GenBank/DDBJ whole genome shotgun (WGS) entry which is preliminary data.</text>
</comment>